<dbReference type="InterPro" id="IPR037274">
    <property type="entry name" value="Znf_CHY_sf"/>
</dbReference>
<dbReference type="GO" id="GO:0008270">
    <property type="term" value="F:zinc ion binding"/>
    <property type="evidence" value="ECO:0007669"/>
    <property type="project" value="UniProtKB-KW"/>
</dbReference>
<dbReference type="STRING" id="101127.A0A1X2GYM5"/>
<dbReference type="SUPFAM" id="SSF161219">
    <property type="entry name" value="CHY zinc finger-like"/>
    <property type="match status" value="1"/>
</dbReference>
<evidence type="ECO:0000256" key="2">
    <source>
        <dbReference type="ARBA" id="ARBA00022771"/>
    </source>
</evidence>
<evidence type="ECO:0000256" key="4">
    <source>
        <dbReference type="PROSITE-ProRule" id="PRU00601"/>
    </source>
</evidence>
<evidence type="ECO:0000313" key="7">
    <source>
        <dbReference type="EMBL" id="ORX63125.1"/>
    </source>
</evidence>
<dbReference type="InterPro" id="IPR008913">
    <property type="entry name" value="Znf_CHY"/>
</dbReference>
<organism evidence="7 8">
    <name type="scientific">Hesseltinella vesiculosa</name>
    <dbReference type="NCBI Taxonomy" id="101127"/>
    <lineage>
        <taxon>Eukaryota</taxon>
        <taxon>Fungi</taxon>
        <taxon>Fungi incertae sedis</taxon>
        <taxon>Mucoromycota</taxon>
        <taxon>Mucoromycotina</taxon>
        <taxon>Mucoromycetes</taxon>
        <taxon>Mucorales</taxon>
        <taxon>Cunninghamellaceae</taxon>
        <taxon>Hesseltinella</taxon>
    </lineage>
</organism>
<evidence type="ECO:0000313" key="8">
    <source>
        <dbReference type="Proteomes" id="UP000242146"/>
    </source>
</evidence>
<dbReference type="EMBL" id="MCGT01000001">
    <property type="protein sequence ID" value="ORX63125.1"/>
    <property type="molecule type" value="Genomic_DNA"/>
</dbReference>
<protein>
    <recommendedName>
        <fullName evidence="6">CHY-type domain-containing protein</fullName>
    </recommendedName>
</protein>
<keyword evidence="1" id="KW-0479">Metal-binding</keyword>
<accession>A0A1X2GYM5</accession>
<evidence type="ECO:0000256" key="1">
    <source>
        <dbReference type="ARBA" id="ARBA00022723"/>
    </source>
</evidence>
<keyword evidence="2 4" id="KW-0863">Zinc-finger</keyword>
<dbReference type="Pfam" id="PF05495">
    <property type="entry name" value="zf-CHY"/>
    <property type="match status" value="1"/>
</dbReference>
<reference evidence="7 8" key="1">
    <citation type="submission" date="2016-07" db="EMBL/GenBank/DDBJ databases">
        <title>Pervasive Adenine N6-methylation of Active Genes in Fungi.</title>
        <authorList>
            <consortium name="DOE Joint Genome Institute"/>
            <person name="Mondo S.J."/>
            <person name="Dannebaum R.O."/>
            <person name="Kuo R.C."/>
            <person name="Labutti K."/>
            <person name="Haridas S."/>
            <person name="Kuo A."/>
            <person name="Salamov A."/>
            <person name="Ahrendt S.R."/>
            <person name="Lipzen A."/>
            <person name="Sullivan W."/>
            <person name="Andreopoulos W.B."/>
            <person name="Clum A."/>
            <person name="Lindquist E."/>
            <person name="Daum C."/>
            <person name="Ramamoorthy G.K."/>
            <person name="Gryganskyi A."/>
            <person name="Culley D."/>
            <person name="Magnuson J.K."/>
            <person name="James T.Y."/>
            <person name="O'Malley M.A."/>
            <person name="Stajich J.E."/>
            <person name="Spatafora J.W."/>
            <person name="Visel A."/>
            <person name="Grigoriev I.V."/>
        </authorList>
    </citation>
    <scope>NUCLEOTIDE SEQUENCE [LARGE SCALE GENOMIC DNA]</scope>
    <source>
        <strain evidence="7 8">NRRL 3301</strain>
    </source>
</reference>
<evidence type="ECO:0000256" key="3">
    <source>
        <dbReference type="ARBA" id="ARBA00022833"/>
    </source>
</evidence>
<evidence type="ECO:0000256" key="5">
    <source>
        <dbReference type="SAM" id="MobiDB-lite"/>
    </source>
</evidence>
<feature type="compositionally biased region" description="Basic and acidic residues" evidence="5">
    <location>
        <begin position="725"/>
        <end position="736"/>
    </location>
</feature>
<keyword evidence="8" id="KW-1185">Reference proteome</keyword>
<dbReference type="OrthoDB" id="10253329at2759"/>
<dbReference type="PROSITE" id="PS51266">
    <property type="entry name" value="ZF_CHY"/>
    <property type="match status" value="1"/>
</dbReference>
<feature type="region of interest" description="Disordered" evidence="5">
    <location>
        <begin position="683"/>
        <end position="736"/>
    </location>
</feature>
<comment type="caution">
    <text evidence="7">The sequence shown here is derived from an EMBL/GenBank/DDBJ whole genome shotgun (WGS) entry which is preliminary data.</text>
</comment>
<dbReference type="AlphaFoldDB" id="A0A1X2GYM5"/>
<sequence>MQSRQPVLKPKDNGSRQVQLDQLHKRYSSTFKKISDHASVGTTVRFALKPSDPDFPFDLENLLIQLVVPPQYPKQQCTLTIMNPDIPKGFALNVERGFHEQVSLVDMTLVRQFGWLDRRLESLLQEPATAVVAPPTKIMAPAIPDHVIQAVKAATSVSSSASGTLAVPPVAKAKPPKKKPSLPTNLASAFGQRSREMDHLKTRFGKDYRPSKSDRSLVHLTLVLNDPDFTRKDVFPDNVVRVRYFIPLQYPNSPCAIELDTKTVDKQISTHVATLFAQHVNQDPDSSLFEHLNWLSRHMECILNTPMAQPVTESKMTPLLHHIRSPANLASTSAATLSKSPLVKKSLFADDRDTKNRLIIIHDNTPVPFTASTSASGTASQPNQQSISCDEGTSSDATSTDDDAADEPSSSQPMMMTDSKDVRRGTEVRLLDPQLDNVTLLRCTLLHLLVKCNRCKNTVDVENVQPTQEDIDGDKKTRWLTCSTCQSVLGVKFLPSMVHDHASAMGFLQLAGCVAFDLLPSAFMAACAECLQDIDQGLRLAPHDRPLTQGCRHCHAKYTIHLRDYRFVALGAGGERLHADASVVSKLQMKRKTKKDDLQLIVGQALPNQGTCKHYGKSKRWFRFPCCHKLYACDVCHDKEQDHVADTAFRQVCGVCSKEQSIIGGRPCVHCGHEFERSLGKGAFWEGGQGTRSKQLMSRNDPHKHKGIGKTTSKKQDRVGLSGKQNRDKPNDHPEA</sequence>
<proteinExistence type="predicted"/>
<gene>
    <name evidence="7" type="ORF">DM01DRAFT_1403493</name>
</gene>
<keyword evidence="3" id="KW-0862">Zinc</keyword>
<feature type="domain" description="CHY-type" evidence="6">
    <location>
        <begin position="605"/>
        <end position="673"/>
    </location>
</feature>
<evidence type="ECO:0000259" key="6">
    <source>
        <dbReference type="PROSITE" id="PS51266"/>
    </source>
</evidence>
<dbReference type="Proteomes" id="UP000242146">
    <property type="component" value="Unassembled WGS sequence"/>
</dbReference>
<feature type="region of interest" description="Disordered" evidence="5">
    <location>
        <begin position="371"/>
        <end position="422"/>
    </location>
</feature>
<name>A0A1X2GYM5_9FUNG</name>
<feature type="compositionally biased region" description="Low complexity" evidence="5">
    <location>
        <begin position="371"/>
        <end position="380"/>
    </location>
</feature>